<dbReference type="Pfam" id="PF05229">
    <property type="entry name" value="SCPU"/>
    <property type="match status" value="2"/>
</dbReference>
<evidence type="ECO:0000313" key="4">
    <source>
        <dbReference type="EMBL" id="SHK45192.1"/>
    </source>
</evidence>
<dbReference type="InterPro" id="IPR053167">
    <property type="entry name" value="Spore_coat_component"/>
</dbReference>
<evidence type="ECO:0000256" key="1">
    <source>
        <dbReference type="SAM" id="MobiDB-lite"/>
    </source>
</evidence>
<gene>
    <name evidence="4" type="ORF">SAMN05192556_10334</name>
</gene>
<feature type="chain" id="PRO_5009920893" evidence="2">
    <location>
        <begin position="23"/>
        <end position="340"/>
    </location>
</feature>
<evidence type="ECO:0000256" key="2">
    <source>
        <dbReference type="SAM" id="SignalP"/>
    </source>
</evidence>
<keyword evidence="5" id="KW-1185">Reference proteome</keyword>
<reference evidence="5" key="1">
    <citation type="submission" date="2016-11" db="EMBL/GenBank/DDBJ databases">
        <authorList>
            <person name="Varghese N."/>
            <person name="Submissions S."/>
        </authorList>
    </citation>
    <scope>NUCLEOTIDE SEQUENCE [LARGE SCALE GENOMIC DNA]</scope>
    <source>
        <strain evidence="5">ALO Sharm</strain>
    </source>
</reference>
<proteinExistence type="predicted"/>
<evidence type="ECO:0000313" key="5">
    <source>
        <dbReference type="Proteomes" id="UP000184248"/>
    </source>
</evidence>
<evidence type="ECO:0000259" key="3">
    <source>
        <dbReference type="Pfam" id="PF05229"/>
    </source>
</evidence>
<dbReference type="EMBL" id="FRAL01000003">
    <property type="protein sequence ID" value="SHK45192.1"/>
    <property type="molecule type" value="Genomic_DNA"/>
</dbReference>
<keyword evidence="2" id="KW-0732">Signal</keyword>
<dbReference type="OrthoDB" id="8901110at2"/>
<accession>A0A1M6SKD0</accession>
<dbReference type="AlphaFoldDB" id="A0A1M6SKD0"/>
<feature type="region of interest" description="Disordered" evidence="1">
    <location>
        <begin position="280"/>
        <end position="306"/>
    </location>
</feature>
<dbReference type="RefSeq" id="WP_064699121.1">
    <property type="nucleotide sequence ID" value="NZ_BDEO01000006.1"/>
</dbReference>
<organism evidence="4 5">
    <name type="scientific">Halomonas caseinilytica</name>
    <dbReference type="NCBI Taxonomy" id="438744"/>
    <lineage>
        <taxon>Bacteria</taxon>
        <taxon>Pseudomonadati</taxon>
        <taxon>Pseudomonadota</taxon>
        <taxon>Gammaproteobacteria</taxon>
        <taxon>Oceanospirillales</taxon>
        <taxon>Halomonadaceae</taxon>
        <taxon>Halomonas</taxon>
    </lineage>
</organism>
<protein>
    <submittedName>
        <fullName evidence="4">Spore coat protein U (SCPU) domain-containing protein</fullName>
    </submittedName>
</protein>
<dbReference type="PANTHER" id="PTHR37089:SF1">
    <property type="entry name" value="MEMBRANE PROTEIN"/>
    <property type="match status" value="1"/>
</dbReference>
<dbReference type="PANTHER" id="PTHR37089">
    <property type="entry name" value="PROTEIN U-RELATED"/>
    <property type="match status" value="1"/>
</dbReference>
<name>A0A1M6SKD0_9GAMM</name>
<dbReference type="Proteomes" id="UP000184248">
    <property type="component" value="Unassembled WGS sequence"/>
</dbReference>
<dbReference type="SMART" id="SM00972">
    <property type="entry name" value="SCPU"/>
    <property type="match status" value="2"/>
</dbReference>
<keyword evidence="4" id="KW-0167">Capsid protein</keyword>
<feature type="domain" description="Spore coat protein U/FanG" evidence="3">
    <location>
        <begin position="18"/>
        <end position="147"/>
    </location>
</feature>
<feature type="domain" description="Spore coat protein U/FanG" evidence="3">
    <location>
        <begin position="196"/>
        <end position="336"/>
    </location>
</feature>
<keyword evidence="4" id="KW-0946">Virion</keyword>
<feature type="signal peptide" evidence="2">
    <location>
        <begin position="1"/>
        <end position="22"/>
    </location>
</feature>
<dbReference type="InterPro" id="IPR007893">
    <property type="entry name" value="Spore_coat_U/FanG"/>
</dbReference>
<sequence length="340" mass="36144">MRRIVLILAALCGWTWSSLIWAECNTTVGSGDFGSTPSWDVYEAALTASAAGGMQCGGNLGLAGVRWVFAKLESAGPYELVNHADPSEKIGLELYMDAGRTQPMTTETQEFTGFSIIDLGGSSQGVPIYMKTVPGANVSAGRYVATIPIRWYWQVCQGVGIGSVCLGWDTSPGLVVECAILGICNTPVNLGTGEVSNVTVELYVTKDCRIDAPNIDFGSAPLVGEFDPVQQRIEVQCAKGEAYSVGLSDGNHPVDGVRSMQKTDGTQAIKYEIYKGDGTTGERWGNTGSERFDSADASVNPGEADGLNPQAYRYTAKILEDQSTPSGGIYQDSVVVDVAY</sequence>